<dbReference type="Proteomes" id="UP001153269">
    <property type="component" value="Unassembled WGS sequence"/>
</dbReference>
<reference evidence="2" key="1">
    <citation type="submission" date="2020-03" db="EMBL/GenBank/DDBJ databases">
        <authorList>
            <person name="Weist P."/>
        </authorList>
    </citation>
    <scope>NUCLEOTIDE SEQUENCE</scope>
</reference>
<feature type="compositionally biased region" description="Basic and acidic residues" evidence="1">
    <location>
        <begin position="1"/>
        <end position="24"/>
    </location>
</feature>
<accession>A0A9N7YE22</accession>
<proteinExistence type="predicted"/>
<dbReference type="EMBL" id="CADEAL010000625">
    <property type="protein sequence ID" value="CAB1422972.1"/>
    <property type="molecule type" value="Genomic_DNA"/>
</dbReference>
<protein>
    <submittedName>
        <fullName evidence="2">Uncharacterized protein</fullName>
    </submittedName>
</protein>
<dbReference type="AlphaFoldDB" id="A0A9N7YE22"/>
<gene>
    <name evidence="2" type="ORF">PLEPLA_LOCUS10890</name>
</gene>
<name>A0A9N7YE22_PLEPL</name>
<evidence type="ECO:0000313" key="2">
    <source>
        <dbReference type="EMBL" id="CAB1422972.1"/>
    </source>
</evidence>
<sequence length="117" mass="13609">MQDGRAQTHDHGQTCTTEQHREKPGQAFNVLKERWSGRRLLDALRGVSEGPPNYHHYFDVEKEWGRLHVCHPDERLPENRVLRDIRLLNAGNQLAHAEGLPHPTERLVNLRSDYNFA</sequence>
<evidence type="ECO:0000313" key="3">
    <source>
        <dbReference type="Proteomes" id="UP001153269"/>
    </source>
</evidence>
<organism evidence="2 3">
    <name type="scientific">Pleuronectes platessa</name>
    <name type="common">European plaice</name>
    <dbReference type="NCBI Taxonomy" id="8262"/>
    <lineage>
        <taxon>Eukaryota</taxon>
        <taxon>Metazoa</taxon>
        <taxon>Chordata</taxon>
        <taxon>Craniata</taxon>
        <taxon>Vertebrata</taxon>
        <taxon>Euteleostomi</taxon>
        <taxon>Actinopterygii</taxon>
        <taxon>Neopterygii</taxon>
        <taxon>Teleostei</taxon>
        <taxon>Neoteleostei</taxon>
        <taxon>Acanthomorphata</taxon>
        <taxon>Carangaria</taxon>
        <taxon>Pleuronectiformes</taxon>
        <taxon>Pleuronectoidei</taxon>
        <taxon>Pleuronectidae</taxon>
        <taxon>Pleuronectes</taxon>
    </lineage>
</organism>
<comment type="caution">
    <text evidence="2">The sequence shown here is derived from an EMBL/GenBank/DDBJ whole genome shotgun (WGS) entry which is preliminary data.</text>
</comment>
<keyword evidence="3" id="KW-1185">Reference proteome</keyword>
<evidence type="ECO:0000256" key="1">
    <source>
        <dbReference type="SAM" id="MobiDB-lite"/>
    </source>
</evidence>
<feature type="region of interest" description="Disordered" evidence="1">
    <location>
        <begin position="1"/>
        <end position="26"/>
    </location>
</feature>